<sequence length="196" mass="22681">MQYWFYEYCGVGHPIVKEEVKFSAYPRIRAWEKGNRRKTNDQATNLFILGKYHIDHRTIETITWKPWLDSTVSEIEELTGEAHIPLDPPLSMSPHISSAALQEIRQAGFLDCEQFVIGEERKTYASYWAKQTLESARDAQRLQEFTDENVTLRRHLDSVDDQLYAHDLHLRRGCDVRVVPLPPGGGARMRQHGSCP</sequence>
<accession>A0A7J7MHU5</accession>
<name>A0A7J7MHU5_9MAGN</name>
<gene>
    <name evidence="1" type="ORF">GIB67_028375</name>
</gene>
<evidence type="ECO:0000313" key="1">
    <source>
        <dbReference type="EMBL" id="KAF6154483.1"/>
    </source>
</evidence>
<comment type="caution">
    <text evidence="1">The sequence shown here is derived from an EMBL/GenBank/DDBJ whole genome shotgun (WGS) entry which is preliminary data.</text>
</comment>
<keyword evidence="2" id="KW-1185">Reference proteome</keyword>
<protein>
    <submittedName>
        <fullName evidence="1">Uncharacterized protein</fullName>
    </submittedName>
</protein>
<organism evidence="1 2">
    <name type="scientific">Kingdonia uniflora</name>
    <dbReference type="NCBI Taxonomy" id="39325"/>
    <lineage>
        <taxon>Eukaryota</taxon>
        <taxon>Viridiplantae</taxon>
        <taxon>Streptophyta</taxon>
        <taxon>Embryophyta</taxon>
        <taxon>Tracheophyta</taxon>
        <taxon>Spermatophyta</taxon>
        <taxon>Magnoliopsida</taxon>
        <taxon>Ranunculales</taxon>
        <taxon>Circaeasteraceae</taxon>
        <taxon>Kingdonia</taxon>
    </lineage>
</organism>
<evidence type="ECO:0000313" key="2">
    <source>
        <dbReference type="Proteomes" id="UP000541444"/>
    </source>
</evidence>
<proteinExistence type="predicted"/>
<reference evidence="1 2" key="1">
    <citation type="journal article" date="2020" name="IScience">
        <title>Genome Sequencing of the Endangered Kingdonia uniflora (Circaeasteraceae, Ranunculales) Reveals Potential Mechanisms of Evolutionary Specialization.</title>
        <authorList>
            <person name="Sun Y."/>
            <person name="Deng T."/>
            <person name="Zhang A."/>
            <person name="Moore M.J."/>
            <person name="Landis J.B."/>
            <person name="Lin N."/>
            <person name="Zhang H."/>
            <person name="Zhang X."/>
            <person name="Huang J."/>
            <person name="Zhang X."/>
            <person name="Sun H."/>
            <person name="Wang H."/>
        </authorList>
    </citation>
    <scope>NUCLEOTIDE SEQUENCE [LARGE SCALE GENOMIC DNA]</scope>
    <source>
        <strain evidence="1">TB1705</strain>
        <tissue evidence="1">Leaf</tissue>
    </source>
</reference>
<dbReference type="AlphaFoldDB" id="A0A7J7MHU5"/>
<dbReference type="Proteomes" id="UP000541444">
    <property type="component" value="Unassembled WGS sequence"/>
</dbReference>
<dbReference type="EMBL" id="JACGCM010001497">
    <property type="protein sequence ID" value="KAF6154483.1"/>
    <property type="molecule type" value="Genomic_DNA"/>
</dbReference>
<dbReference type="OrthoDB" id="971744at2759"/>